<evidence type="ECO:0000256" key="2">
    <source>
        <dbReference type="ARBA" id="ARBA00022448"/>
    </source>
</evidence>
<feature type="transmembrane region" description="Helical" evidence="11">
    <location>
        <begin position="93"/>
        <end position="114"/>
    </location>
</feature>
<dbReference type="Pfam" id="PF17655">
    <property type="entry name" value="IRK_C"/>
    <property type="match status" value="1"/>
</dbReference>
<dbReference type="GO" id="GO:0005242">
    <property type="term" value="F:inward rectifier potassium channel activity"/>
    <property type="evidence" value="ECO:0007669"/>
    <property type="project" value="InterPro"/>
</dbReference>
<keyword evidence="9 11" id="KW-0472">Membrane</keyword>
<dbReference type="GO" id="GO:0034765">
    <property type="term" value="P:regulation of monoatomic ion transmembrane transport"/>
    <property type="evidence" value="ECO:0007669"/>
    <property type="project" value="TreeGrafter"/>
</dbReference>
<feature type="domain" description="Potassium channel" evidence="12">
    <location>
        <begin position="100"/>
        <end position="179"/>
    </location>
</feature>
<keyword evidence="15" id="KW-1185">Reference proteome</keyword>
<dbReference type="eggNOG" id="COG0395">
    <property type="taxonomic scope" value="Bacteria"/>
</dbReference>
<evidence type="ECO:0000256" key="1">
    <source>
        <dbReference type="ARBA" id="ARBA00004141"/>
    </source>
</evidence>
<evidence type="ECO:0000256" key="7">
    <source>
        <dbReference type="ARBA" id="ARBA00022989"/>
    </source>
</evidence>
<keyword evidence="8" id="KW-0406">Ion transport</keyword>
<keyword evidence="6" id="KW-0630">Potassium</keyword>
<dbReference type="GO" id="GO:0034702">
    <property type="term" value="C:monoatomic ion channel complex"/>
    <property type="evidence" value="ECO:0007669"/>
    <property type="project" value="UniProtKB-KW"/>
</dbReference>
<comment type="subcellular location">
    <subcellularLocation>
        <location evidence="1">Membrane</location>
        <topology evidence="1">Multi-pass membrane protein</topology>
    </subcellularLocation>
</comment>
<dbReference type="KEGG" id="mic:Mic7113_0726"/>
<evidence type="ECO:0000256" key="10">
    <source>
        <dbReference type="ARBA" id="ARBA00023303"/>
    </source>
</evidence>
<evidence type="ECO:0000259" key="13">
    <source>
        <dbReference type="Pfam" id="PF17655"/>
    </source>
</evidence>
<name>K9W8U5_9CYAN</name>
<accession>K9W8U5</accession>
<keyword evidence="4 11" id="KW-0812">Transmembrane</keyword>
<dbReference type="STRING" id="1173027.Mic7113_0726"/>
<gene>
    <name evidence="14" type="ORF">Mic7113_0726</name>
</gene>
<dbReference type="PANTHER" id="PTHR11767">
    <property type="entry name" value="INWARD RECTIFIER POTASSIUM CHANNEL"/>
    <property type="match status" value="1"/>
</dbReference>
<dbReference type="InterPro" id="IPR016449">
    <property type="entry name" value="K_chnl_inward-rec_Kir"/>
</dbReference>
<reference evidence="14 15" key="1">
    <citation type="submission" date="2012-06" db="EMBL/GenBank/DDBJ databases">
        <title>Finished chromosome of genome of Microcoleus sp. PCC 7113.</title>
        <authorList>
            <consortium name="US DOE Joint Genome Institute"/>
            <person name="Gugger M."/>
            <person name="Coursin T."/>
            <person name="Rippka R."/>
            <person name="Tandeau De Marsac N."/>
            <person name="Huntemann M."/>
            <person name="Wei C.-L."/>
            <person name="Han J."/>
            <person name="Detter J.C."/>
            <person name="Han C."/>
            <person name="Tapia R."/>
            <person name="Chen A."/>
            <person name="Kyrpides N."/>
            <person name="Mavromatis K."/>
            <person name="Markowitz V."/>
            <person name="Szeto E."/>
            <person name="Ivanova N."/>
            <person name="Pagani I."/>
            <person name="Pati A."/>
            <person name="Goodwin L."/>
            <person name="Nordberg H.P."/>
            <person name="Cantor M.N."/>
            <person name="Hua S.X."/>
            <person name="Woyke T."/>
            <person name="Kerfeld C.A."/>
        </authorList>
    </citation>
    <scope>NUCLEOTIDE SEQUENCE [LARGE SCALE GENOMIC DNA]</scope>
    <source>
        <strain evidence="14 15">PCC 7113</strain>
    </source>
</reference>
<dbReference type="SUPFAM" id="SSF81296">
    <property type="entry name" value="E set domains"/>
    <property type="match status" value="1"/>
</dbReference>
<dbReference type="InterPro" id="IPR013099">
    <property type="entry name" value="K_chnl_dom"/>
</dbReference>
<organism evidence="14 15">
    <name type="scientific">Allocoleopsis franciscana PCC 7113</name>
    <dbReference type="NCBI Taxonomy" id="1173027"/>
    <lineage>
        <taxon>Bacteria</taxon>
        <taxon>Bacillati</taxon>
        <taxon>Cyanobacteriota</taxon>
        <taxon>Cyanophyceae</taxon>
        <taxon>Coleofasciculales</taxon>
        <taxon>Coleofasciculaceae</taxon>
        <taxon>Allocoleopsis</taxon>
        <taxon>Allocoleopsis franciscana</taxon>
    </lineage>
</organism>
<dbReference type="EMBL" id="CP003630">
    <property type="protein sequence ID" value="AFZ16638.1"/>
    <property type="molecule type" value="Genomic_DNA"/>
</dbReference>
<keyword evidence="7 11" id="KW-1133">Transmembrane helix</keyword>
<proteinExistence type="predicted"/>
<dbReference type="PRINTS" id="PR01320">
    <property type="entry name" value="KIRCHANNEL"/>
</dbReference>
<evidence type="ECO:0000259" key="12">
    <source>
        <dbReference type="Pfam" id="PF07885"/>
    </source>
</evidence>
<dbReference type="GO" id="GO:1990573">
    <property type="term" value="P:potassium ion import across plasma membrane"/>
    <property type="evidence" value="ECO:0007669"/>
    <property type="project" value="TreeGrafter"/>
</dbReference>
<dbReference type="InterPro" id="IPR013518">
    <property type="entry name" value="K_chnl_inward-rec_Kir_cyto"/>
</dbReference>
<dbReference type="Gene3D" id="1.10.287.70">
    <property type="match status" value="1"/>
</dbReference>
<evidence type="ECO:0000313" key="14">
    <source>
        <dbReference type="EMBL" id="AFZ16638.1"/>
    </source>
</evidence>
<dbReference type="Pfam" id="PF07885">
    <property type="entry name" value="Ion_trans_2"/>
    <property type="match status" value="1"/>
</dbReference>
<evidence type="ECO:0000256" key="8">
    <source>
        <dbReference type="ARBA" id="ARBA00023065"/>
    </source>
</evidence>
<keyword evidence="5" id="KW-0851">Voltage-gated channel</keyword>
<dbReference type="PANTHER" id="PTHR11767:SF102">
    <property type="entry name" value="INWARDLY RECTIFYING POTASSIUM CHANNEL 1, ISOFORM F"/>
    <property type="match status" value="1"/>
</dbReference>
<feature type="transmembrane region" description="Helical" evidence="11">
    <location>
        <begin position="152"/>
        <end position="177"/>
    </location>
</feature>
<protein>
    <submittedName>
        <fullName evidence="14">Inward rectifier potassium channel</fullName>
    </submittedName>
</protein>
<evidence type="ECO:0000256" key="3">
    <source>
        <dbReference type="ARBA" id="ARBA00022538"/>
    </source>
</evidence>
<evidence type="ECO:0000256" key="6">
    <source>
        <dbReference type="ARBA" id="ARBA00022958"/>
    </source>
</evidence>
<keyword evidence="3" id="KW-0633">Potassium transport</keyword>
<evidence type="ECO:0000313" key="15">
    <source>
        <dbReference type="Proteomes" id="UP000010471"/>
    </source>
</evidence>
<evidence type="ECO:0000256" key="5">
    <source>
        <dbReference type="ARBA" id="ARBA00022882"/>
    </source>
</evidence>
<dbReference type="HOGENOM" id="CLU_022738_2_0_3"/>
<dbReference type="InterPro" id="IPR014756">
    <property type="entry name" value="Ig_E-set"/>
</dbReference>
<dbReference type="Proteomes" id="UP000010471">
    <property type="component" value="Chromosome"/>
</dbReference>
<feature type="domain" description="Inward rectifier potassium channel C-terminal" evidence="13">
    <location>
        <begin position="186"/>
        <end position="338"/>
    </location>
</feature>
<dbReference type="InterPro" id="IPR041647">
    <property type="entry name" value="IRK_C"/>
</dbReference>
<feature type="transmembrane region" description="Helical" evidence="11">
    <location>
        <begin position="126"/>
        <end position="146"/>
    </location>
</feature>
<dbReference type="PATRIC" id="fig|1173027.3.peg.798"/>
<dbReference type="AlphaFoldDB" id="K9W8U5"/>
<evidence type="ECO:0000256" key="11">
    <source>
        <dbReference type="SAM" id="Phobius"/>
    </source>
</evidence>
<dbReference type="Gene3D" id="2.60.40.1400">
    <property type="entry name" value="G protein-activated inward rectifier potassium channel 1"/>
    <property type="match status" value="1"/>
</dbReference>
<sequence length="340" mass="38670">MGRWGDGARGSGERGKSLLFLTATGYETKMDKKPRPLRPALSGQSLLPTRRENRKKRFDIVSNRRFDVKRIGVSHSHWRDPYHLLLTLDWPQFFLLTVVSYLATNTLFALLYLAGGDCIKNARPGSFLDAFFFSVQTMATIGYGAMYPSTDYANLLVTLEALIGLLGVAMTTGLMFARFSRPTARVLFSRVAVIAPHNGLPTLMLRVANERRNQILEAQIGLSLLRDEVTTEGIFIRRFYDLKLLRSQTRTFALSWIVMHVIDENSPLYGMTPELLEEAKTDIIATLTGIDETVSQTVHARHYYITDEILWNMHFVDIFSHKPDGRRVLDLTRFHDVTPI</sequence>
<keyword evidence="10 14" id="KW-0407">Ion channel</keyword>
<evidence type="ECO:0000256" key="4">
    <source>
        <dbReference type="ARBA" id="ARBA00022692"/>
    </source>
</evidence>
<evidence type="ECO:0000256" key="9">
    <source>
        <dbReference type="ARBA" id="ARBA00023136"/>
    </source>
</evidence>
<keyword evidence="2" id="KW-0813">Transport</keyword>
<dbReference type="GO" id="GO:0005886">
    <property type="term" value="C:plasma membrane"/>
    <property type="evidence" value="ECO:0007669"/>
    <property type="project" value="TreeGrafter"/>
</dbReference>
<dbReference type="SUPFAM" id="SSF81324">
    <property type="entry name" value="Voltage-gated potassium channels"/>
    <property type="match status" value="1"/>
</dbReference>